<feature type="compositionally biased region" description="Low complexity" evidence="8">
    <location>
        <begin position="9"/>
        <end position="19"/>
    </location>
</feature>
<keyword evidence="7 9" id="KW-0472">Membrane</keyword>
<keyword evidence="11" id="KW-1185">Reference proteome</keyword>
<feature type="transmembrane region" description="Helical" evidence="9">
    <location>
        <begin position="125"/>
        <end position="145"/>
    </location>
</feature>
<name>A0A1H0X107_9ACTN</name>
<organism evidence="10 11">
    <name type="scientific">Actinopolyspora xinjiangensis</name>
    <dbReference type="NCBI Taxonomy" id="405564"/>
    <lineage>
        <taxon>Bacteria</taxon>
        <taxon>Bacillati</taxon>
        <taxon>Actinomycetota</taxon>
        <taxon>Actinomycetes</taxon>
        <taxon>Actinopolysporales</taxon>
        <taxon>Actinopolysporaceae</taxon>
        <taxon>Actinopolyspora</taxon>
    </lineage>
</organism>
<comment type="subcellular location">
    <subcellularLocation>
        <location evidence="1">Cell membrane</location>
        <topology evidence="1">Multi-pass membrane protein</topology>
    </subcellularLocation>
</comment>
<evidence type="ECO:0000256" key="5">
    <source>
        <dbReference type="ARBA" id="ARBA00022692"/>
    </source>
</evidence>
<feature type="transmembrane region" description="Helical" evidence="9">
    <location>
        <begin position="240"/>
        <end position="260"/>
    </location>
</feature>
<dbReference type="PANTHER" id="PTHR30047:SF7">
    <property type="entry name" value="HIGH-AFFINITY CHOLINE TRANSPORT PROTEIN"/>
    <property type="match status" value="1"/>
</dbReference>
<feature type="transmembrane region" description="Helical" evidence="9">
    <location>
        <begin position="457"/>
        <end position="481"/>
    </location>
</feature>
<dbReference type="GO" id="GO:0005886">
    <property type="term" value="C:plasma membrane"/>
    <property type="evidence" value="ECO:0007669"/>
    <property type="project" value="UniProtKB-SubCell"/>
</dbReference>
<keyword evidence="4" id="KW-1003">Cell membrane</keyword>
<evidence type="ECO:0000256" key="7">
    <source>
        <dbReference type="ARBA" id="ARBA00023136"/>
    </source>
</evidence>
<keyword evidence="3" id="KW-0813">Transport</keyword>
<feature type="transmembrane region" description="Helical" evidence="9">
    <location>
        <begin position="280"/>
        <end position="302"/>
    </location>
</feature>
<evidence type="ECO:0000256" key="6">
    <source>
        <dbReference type="ARBA" id="ARBA00022989"/>
    </source>
</evidence>
<evidence type="ECO:0000256" key="9">
    <source>
        <dbReference type="SAM" id="Phobius"/>
    </source>
</evidence>
<evidence type="ECO:0000256" key="4">
    <source>
        <dbReference type="ARBA" id="ARBA00022475"/>
    </source>
</evidence>
<proteinExistence type="inferred from homology"/>
<feature type="transmembrane region" description="Helical" evidence="9">
    <location>
        <begin position="47"/>
        <end position="65"/>
    </location>
</feature>
<dbReference type="InterPro" id="IPR000060">
    <property type="entry name" value="BCCT_transptr"/>
</dbReference>
<dbReference type="OrthoDB" id="9775735at2"/>
<feature type="transmembrane region" description="Helical" evidence="9">
    <location>
        <begin position="371"/>
        <end position="389"/>
    </location>
</feature>
<dbReference type="EMBL" id="FNJR01000019">
    <property type="protein sequence ID" value="SDP96136.1"/>
    <property type="molecule type" value="Genomic_DNA"/>
</dbReference>
<dbReference type="Pfam" id="PF02028">
    <property type="entry name" value="BCCT"/>
    <property type="match status" value="1"/>
</dbReference>
<dbReference type="Proteomes" id="UP000199497">
    <property type="component" value="Unassembled WGS sequence"/>
</dbReference>
<evidence type="ECO:0000256" key="1">
    <source>
        <dbReference type="ARBA" id="ARBA00004651"/>
    </source>
</evidence>
<feature type="transmembrane region" description="Helical" evidence="9">
    <location>
        <begin position="525"/>
        <end position="545"/>
    </location>
</feature>
<protein>
    <submittedName>
        <fullName evidence="10">Choline/carnitine/betaine transport</fullName>
    </submittedName>
</protein>
<dbReference type="NCBIfam" id="TIGR00842">
    <property type="entry name" value="bcct"/>
    <property type="match status" value="1"/>
</dbReference>
<feature type="region of interest" description="Disordered" evidence="8">
    <location>
        <begin position="577"/>
        <end position="610"/>
    </location>
</feature>
<keyword evidence="5 9" id="KW-0812">Transmembrane</keyword>
<feature type="transmembrane region" description="Helical" evidence="9">
    <location>
        <begin position="401"/>
        <end position="427"/>
    </location>
</feature>
<evidence type="ECO:0000256" key="2">
    <source>
        <dbReference type="ARBA" id="ARBA00005658"/>
    </source>
</evidence>
<gene>
    <name evidence="10" type="ORF">SAMN04487905_11943</name>
</gene>
<feature type="region of interest" description="Disordered" evidence="8">
    <location>
        <begin position="1"/>
        <end position="36"/>
    </location>
</feature>
<dbReference type="GO" id="GO:0022857">
    <property type="term" value="F:transmembrane transporter activity"/>
    <property type="evidence" value="ECO:0007669"/>
    <property type="project" value="InterPro"/>
</dbReference>
<feature type="transmembrane region" description="Helical" evidence="9">
    <location>
        <begin position="493"/>
        <end position="513"/>
    </location>
</feature>
<comment type="similarity">
    <text evidence="2">Belongs to the BCCT transporter (TC 2.A.15) family.</text>
</comment>
<dbReference type="PANTHER" id="PTHR30047">
    <property type="entry name" value="HIGH-AFFINITY CHOLINE TRANSPORT PROTEIN-RELATED"/>
    <property type="match status" value="1"/>
</dbReference>
<dbReference type="AlphaFoldDB" id="A0A1H0X107"/>
<evidence type="ECO:0000256" key="3">
    <source>
        <dbReference type="ARBA" id="ARBA00022448"/>
    </source>
</evidence>
<sequence length="610" mass="63930">MPVSTNTPLEQQGLGAGEPEPGESPGNTAYPITPSVDGHDGPATDRIVFGTVALIMFALVAWGGFATESLADWSGGALDWLIGNFGWSLVLASTGFVVFALYLAVSRFGRIPLGRDDEGPEFRTVSWIAMMFSAGMGIGLMFYGVSEPLSHFVSPPPATVPTVPGPDGEAVVAPGATDDAVRTALATSLFHWTLHPWAIYAVAGLAIAYSAFRKGREQLISAVFAPLLGERRAAGPLGKLIDVLALFATLFGSAASLGIGTLQIRTGLSEAGWIDGASTVVLVLIIVVLTVCFIASAVSGIARGIQYLSNINMVLAALLAVFVFLVGPTVFMLNLIPTSLGTYLSDFGLMASRSGATGGSGTQRWLSTWTVFYWAWWISWTPFVGMFIARISRGRTIRQFVGGVLLVPSVVSVIWFAIFGGAAVGLARDGVSVAEGGAETQTFNVLERLPLSTVTSVLVMVLVAIFFVSGADAGSVVMGTLSQRGSIEPRRWVVIFWGAATGAVAAVMLVIGHGGDTALSGIQNLTFIGALPFTVVMVVMCVALVKDLRADPLTLRADKGAEVLERAVVKGHRRHDGNFELEISEDDGERSDGGSAGSPTAGADAAEQDR</sequence>
<keyword evidence="6 9" id="KW-1133">Transmembrane helix</keyword>
<evidence type="ECO:0000313" key="10">
    <source>
        <dbReference type="EMBL" id="SDP96136.1"/>
    </source>
</evidence>
<feature type="transmembrane region" description="Helical" evidence="9">
    <location>
        <begin position="314"/>
        <end position="336"/>
    </location>
</feature>
<feature type="transmembrane region" description="Helical" evidence="9">
    <location>
        <begin position="194"/>
        <end position="212"/>
    </location>
</feature>
<accession>A0A1H0X107</accession>
<dbReference type="RefSeq" id="WP_092604534.1">
    <property type="nucleotide sequence ID" value="NZ_FNJR01000019.1"/>
</dbReference>
<reference evidence="11" key="1">
    <citation type="submission" date="2016-10" db="EMBL/GenBank/DDBJ databases">
        <authorList>
            <person name="Varghese N."/>
            <person name="Submissions S."/>
        </authorList>
    </citation>
    <scope>NUCLEOTIDE SEQUENCE [LARGE SCALE GENOMIC DNA]</scope>
    <source>
        <strain evidence="11">DSM 46732</strain>
    </source>
</reference>
<evidence type="ECO:0000313" key="11">
    <source>
        <dbReference type="Proteomes" id="UP000199497"/>
    </source>
</evidence>
<feature type="transmembrane region" description="Helical" evidence="9">
    <location>
        <begin position="85"/>
        <end position="105"/>
    </location>
</feature>
<evidence type="ECO:0000256" key="8">
    <source>
        <dbReference type="SAM" id="MobiDB-lite"/>
    </source>
</evidence>